<dbReference type="InterPro" id="IPR014757">
    <property type="entry name" value="Tscrpt_reg_IclR_C"/>
</dbReference>
<keyword evidence="1" id="KW-0805">Transcription regulation</keyword>
<dbReference type="GO" id="GO:0003677">
    <property type="term" value="F:DNA binding"/>
    <property type="evidence" value="ECO:0007669"/>
    <property type="project" value="UniProtKB-KW"/>
</dbReference>
<dbReference type="Pfam" id="PF09339">
    <property type="entry name" value="HTH_IclR"/>
    <property type="match status" value="1"/>
</dbReference>
<dbReference type="PANTHER" id="PTHR30136">
    <property type="entry name" value="HELIX-TURN-HELIX TRANSCRIPTIONAL REGULATOR, ICLR FAMILY"/>
    <property type="match status" value="1"/>
</dbReference>
<dbReference type="SUPFAM" id="SSF55781">
    <property type="entry name" value="GAF domain-like"/>
    <property type="match status" value="1"/>
</dbReference>
<dbReference type="STRING" id="68895.RR42_s0957"/>
<evidence type="ECO:0000256" key="3">
    <source>
        <dbReference type="ARBA" id="ARBA00023163"/>
    </source>
</evidence>
<dbReference type="AlphaFoldDB" id="A0A0C4YAM3"/>
<dbReference type="InterPro" id="IPR029016">
    <property type="entry name" value="GAF-like_dom_sf"/>
</dbReference>
<dbReference type="Pfam" id="PF01614">
    <property type="entry name" value="IclR_C"/>
    <property type="match status" value="1"/>
</dbReference>
<dbReference type="OrthoDB" id="5401369at2"/>
<keyword evidence="2" id="KW-0238">DNA-binding</keyword>
<dbReference type="Gene3D" id="1.10.10.10">
    <property type="entry name" value="Winged helix-like DNA-binding domain superfamily/Winged helix DNA-binding domain"/>
    <property type="match status" value="1"/>
</dbReference>
<dbReference type="InterPro" id="IPR050707">
    <property type="entry name" value="HTH_MetabolicPath_Reg"/>
</dbReference>
<dbReference type="InterPro" id="IPR005471">
    <property type="entry name" value="Tscrpt_reg_IclR_N"/>
</dbReference>
<dbReference type="Proteomes" id="UP000031843">
    <property type="component" value="Chromosome secondary"/>
</dbReference>
<keyword evidence="7" id="KW-1185">Reference proteome</keyword>
<dbReference type="SUPFAM" id="SSF46785">
    <property type="entry name" value="Winged helix' DNA-binding domain"/>
    <property type="match status" value="1"/>
</dbReference>
<evidence type="ECO:0000259" key="5">
    <source>
        <dbReference type="PROSITE" id="PS51078"/>
    </source>
</evidence>
<evidence type="ECO:0000313" key="7">
    <source>
        <dbReference type="Proteomes" id="UP000031843"/>
    </source>
</evidence>
<dbReference type="KEGG" id="cbw:RR42_s0957"/>
<dbReference type="EMBL" id="CP010537">
    <property type="protein sequence ID" value="AJG22547.1"/>
    <property type="molecule type" value="Genomic_DNA"/>
</dbReference>
<accession>A0A0C4YAM3</accession>
<dbReference type="PROSITE" id="PS51077">
    <property type="entry name" value="HTH_ICLR"/>
    <property type="match status" value="1"/>
</dbReference>
<dbReference type="GO" id="GO:0045892">
    <property type="term" value="P:negative regulation of DNA-templated transcription"/>
    <property type="evidence" value="ECO:0007669"/>
    <property type="project" value="TreeGrafter"/>
</dbReference>
<dbReference type="PROSITE" id="PS51078">
    <property type="entry name" value="ICLR_ED"/>
    <property type="match status" value="1"/>
</dbReference>
<dbReference type="InterPro" id="IPR036390">
    <property type="entry name" value="WH_DNA-bd_sf"/>
</dbReference>
<gene>
    <name evidence="6" type="ORF">RR42_s0957</name>
</gene>
<dbReference type="PANTHER" id="PTHR30136:SF33">
    <property type="entry name" value="TRANSCRIPTIONAL REGULATORY PROTEIN"/>
    <property type="match status" value="1"/>
</dbReference>
<sequence>MAKEHPSTETIGKVDPVASGSEEGIDRNFVEALARGLRILQAFHSSEERLSNLEIALRCGLPKSTVTRLTYTLTTLGFLHHIHELGRYRIGLATLTLGRMTHSRLDLMQASEGLLQELADSTRTMISLGIRDDLSVLYIDSHRSQSTAITLNLDIGSRLPLGTTAMGRAHITIMGVAERRIVLDRLRALSEANWPALEHGISKAFLDIAELGCVTSFGDWNKEINAVAVPLKLGNALPPVVINAAAPARTVSAQTFISDVRPRVMTAAKIIENRYKRNWLQA</sequence>
<evidence type="ECO:0000313" key="6">
    <source>
        <dbReference type="EMBL" id="AJG22547.1"/>
    </source>
</evidence>
<evidence type="ECO:0000256" key="2">
    <source>
        <dbReference type="ARBA" id="ARBA00023125"/>
    </source>
</evidence>
<protein>
    <submittedName>
        <fullName evidence="6">Transcriptional regulator, IclR family</fullName>
    </submittedName>
</protein>
<proteinExistence type="predicted"/>
<feature type="domain" description="IclR-ED" evidence="5">
    <location>
        <begin position="93"/>
        <end position="277"/>
    </location>
</feature>
<dbReference type="Gene3D" id="3.30.450.40">
    <property type="match status" value="1"/>
</dbReference>
<organism evidence="6 7">
    <name type="scientific">Cupriavidus basilensis</name>
    <dbReference type="NCBI Taxonomy" id="68895"/>
    <lineage>
        <taxon>Bacteria</taxon>
        <taxon>Pseudomonadati</taxon>
        <taxon>Pseudomonadota</taxon>
        <taxon>Betaproteobacteria</taxon>
        <taxon>Burkholderiales</taxon>
        <taxon>Burkholderiaceae</taxon>
        <taxon>Cupriavidus</taxon>
    </lineage>
</organism>
<evidence type="ECO:0000259" key="4">
    <source>
        <dbReference type="PROSITE" id="PS51077"/>
    </source>
</evidence>
<dbReference type="SMART" id="SM00346">
    <property type="entry name" value="HTH_ICLR"/>
    <property type="match status" value="1"/>
</dbReference>
<dbReference type="InterPro" id="IPR036388">
    <property type="entry name" value="WH-like_DNA-bd_sf"/>
</dbReference>
<evidence type="ECO:0000256" key="1">
    <source>
        <dbReference type="ARBA" id="ARBA00023015"/>
    </source>
</evidence>
<dbReference type="GO" id="GO:0003700">
    <property type="term" value="F:DNA-binding transcription factor activity"/>
    <property type="evidence" value="ECO:0007669"/>
    <property type="project" value="TreeGrafter"/>
</dbReference>
<keyword evidence="3" id="KW-0804">Transcription</keyword>
<name>A0A0C4YAM3_9BURK</name>
<reference evidence="6 7" key="1">
    <citation type="journal article" date="2015" name="Genome Announc.">
        <title>Complete Genome Sequence of Cupriavidus basilensis 4G11, Isolated from the Oak Ridge Field Research Center Site.</title>
        <authorList>
            <person name="Ray J."/>
            <person name="Waters R.J."/>
            <person name="Skerker J.M."/>
            <person name="Kuehl J.V."/>
            <person name="Price M.N."/>
            <person name="Huang J."/>
            <person name="Chakraborty R."/>
            <person name="Arkin A.P."/>
            <person name="Deutschbauer A."/>
        </authorList>
    </citation>
    <scope>NUCLEOTIDE SEQUENCE [LARGE SCALE GENOMIC DNA]</scope>
    <source>
        <strain evidence="6">4G11</strain>
    </source>
</reference>
<feature type="domain" description="HTH iclR-type" evidence="4">
    <location>
        <begin position="30"/>
        <end position="92"/>
    </location>
</feature>
<dbReference type="RefSeq" id="WP_043354061.1">
    <property type="nucleotide sequence ID" value="NZ_CP010537.1"/>
</dbReference>